<dbReference type="PROSITE" id="PS00600">
    <property type="entry name" value="AA_TRANSFER_CLASS_3"/>
    <property type="match status" value="1"/>
</dbReference>
<dbReference type="GO" id="GO:0030170">
    <property type="term" value="F:pyridoxal phosphate binding"/>
    <property type="evidence" value="ECO:0007669"/>
    <property type="project" value="InterPro"/>
</dbReference>
<dbReference type="PIRSF" id="PIRSF000521">
    <property type="entry name" value="Transaminase_4ab_Lys_Orn"/>
    <property type="match status" value="1"/>
</dbReference>
<dbReference type="InterPro" id="IPR015424">
    <property type="entry name" value="PyrdxlP-dep_Trfase"/>
</dbReference>
<dbReference type="UniPathway" id="UPA00033">
    <property type="reaction ID" value="UER00038"/>
</dbReference>
<organism evidence="7 8">
    <name type="scientific">Kouleothrix aurantiaca</name>
    <dbReference type="NCBI Taxonomy" id="186479"/>
    <lineage>
        <taxon>Bacteria</taxon>
        <taxon>Bacillati</taxon>
        <taxon>Chloroflexota</taxon>
        <taxon>Chloroflexia</taxon>
        <taxon>Chloroflexales</taxon>
        <taxon>Roseiflexineae</taxon>
        <taxon>Roseiflexaceae</taxon>
        <taxon>Kouleothrix</taxon>
    </lineage>
</organism>
<dbReference type="Proteomes" id="UP000050509">
    <property type="component" value="Unassembled WGS sequence"/>
</dbReference>
<comment type="cofactor">
    <cofactor evidence="6">
        <name>pyridoxal 5'-phosphate</name>
        <dbReference type="ChEBI" id="CHEBI:597326"/>
    </cofactor>
    <text evidence="6">Binds 1 pyridoxal phosphate per subunit.</text>
</comment>
<accession>A0A0P9DHP1</accession>
<dbReference type="InterPro" id="IPR049704">
    <property type="entry name" value="Aminotrans_3_PPA_site"/>
</dbReference>
<dbReference type="InterPro" id="IPR015422">
    <property type="entry name" value="PyrdxlP-dep_Trfase_small"/>
</dbReference>
<feature type="binding site" evidence="6">
    <location>
        <position position="280"/>
    </location>
    <ligand>
        <name>pyridoxal 5'-phosphate</name>
        <dbReference type="ChEBI" id="CHEBI:597326"/>
    </ligand>
</feature>
<feature type="modified residue" description="N6-(pyridoxal phosphate)lysine" evidence="6">
    <location>
        <position position="252"/>
    </location>
</feature>
<gene>
    <name evidence="6" type="primary">lysJ</name>
    <name evidence="7" type="ORF">SE17_12785</name>
</gene>
<dbReference type="HAMAP" id="MF_02084">
    <property type="entry name" value="LysJ_aminotrans_3"/>
    <property type="match status" value="1"/>
</dbReference>
<dbReference type="GO" id="GO:0042802">
    <property type="term" value="F:identical protein binding"/>
    <property type="evidence" value="ECO:0007669"/>
    <property type="project" value="TreeGrafter"/>
</dbReference>
<comment type="catalytic activity">
    <reaction evidence="6">
        <text>[amino-group carrier protein]-C-terminal-gamma-(L-lysyl)-L-glutamate + 2-oxoglutarate = [amino-group carrier protein]-C-terminal-N-(1-carboxy-5-oxopentan-1-yl)-L-glutamine + L-glutamate</text>
        <dbReference type="Rhea" id="RHEA:41952"/>
        <dbReference type="Rhea" id="RHEA-COMP:9714"/>
        <dbReference type="Rhea" id="RHEA-COMP:9715"/>
        <dbReference type="ChEBI" id="CHEBI:16810"/>
        <dbReference type="ChEBI" id="CHEBI:29985"/>
        <dbReference type="ChEBI" id="CHEBI:78501"/>
        <dbReference type="ChEBI" id="CHEBI:78526"/>
        <dbReference type="EC" id="2.6.1.118"/>
    </reaction>
</comment>
<proteinExistence type="inferred from homology"/>
<dbReference type="InterPro" id="IPR037537">
    <property type="entry name" value="LysJ"/>
</dbReference>
<reference evidence="7 8" key="1">
    <citation type="submission" date="2015-09" db="EMBL/GenBank/DDBJ databases">
        <title>Draft genome sequence of Kouleothrix aurantiaca JCM 19913.</title>
        <authorList>
            <person name="Hemp J."/>
        </authorList>
    </citation>
    <scope>NUCLEOTIDE SEQUENCE [LARGE SCALE GENOMIC DNA]</scope>
    <source>
        <strain evidence="7 8">COM-B</strain>
    </source>
</reference>
<name>A0A0P9DHP1_9CHLR</name>
<feature type="binding site" evidence="6">
    <location>
        <position position="141"/>
    </location>
    <ligand>
        <name>substrate</name>
    </ligand>
</feature>
<evidence type="ECO:0000256" key="2">
    <source>
        <dbReference type="ARBA" id="ARBA00022576"/>
    </source>
</evidence>
<evidence type="ECO:0000256" key="6">
    <source>
        <dbReference type="HAMAP-Rule" id="MF_02084"/>
    </source>
</evidence>
<dbReference type="FunFam" id="3.40.640.10:FF:000004">
    <property type="entry name" value="Acetylornithine aminotransferase"/>
    <property type="match status" value="1"/>
</dbReference>
<dbReference type="SUPFAM" id="SSF53383">
    <property type="entry name" value="PLP-dependent transferases"/>
    <property type="match status" value="1"/>
</dbReference>
<dbReference type="PANTHER" id="PTHR11986:SF79">
    <property type="entry name" value="ACETYLORNITHINE AMINOTRANSFERASE, MITOCHONDRIAL"/>
    <property type="match status" value="1"/>
</dbReference>
<dbReference type="GO" id="GO:0008483">
    <property type="term" value="F:transaminase activity"/>
    <property type="evidence" value="ECO:0007669"/>
    <property type="project" value="UniProtKB-UniRule"/>
</dbReference>
<comment type="function">
    <text evidence="6">Catalyzes the transfer of the amino group of L-glutamate to [LysW]-aminoadipate 6-semialdehyde, generating [LysW]-gamma-L-lysine.</text>
</comment>
<evidence type="ECO:0000256" key="1">
    <source>
        <dbReference type="ARBA" id="ARBA00022490"/>
    </source>
</evidence>
<comment type="caution">
    <text evidence="7">The sequence shown here is derived from an EMBL/GenBank/DDBJ whole genome shotgun (WGS) entry which is preliminary data.</text>
</comment>
<keyword evidence="8" id="KW-1185">Reference proteome</keyword>
<feature type="binding site" evidence="6">
    <location>
        <position position="279"/>
    </location>
    <ligand>
        <name>substrate</name>
    </ligand>
</feature>
<feature type="binding site" evidence="6">
    <location>
        <position position="138"/>
    </location>
    <ligand>
        <name>pyridoxal 5'-phosphate</name>
        <dbReference type="ChEBI" id="CHEBI:597326"/>
    </ligand>
</feature>
<dbReference type="InterPro" id="IPR005814">
    <property type="entry name" value="Aminotrans_3"/>
</dbReference>
<comment type="subunit">
    <text evidence="6">Homodimer.</text>
</comment>
<keyword evidence="1 6" id="KW-0963">Cytoplasm</keyword>
<dbReference type="AlphaFoldDB" id="A0A0P9DHP1"/>
<dbReference type="Gene3D" id="3.90.1150.10">
    <property type="entry name" value="Aspartate Aminotransferase, domain 1"/>
    <property type="match status" value="1"/>
</dbReference>
<dbReference type="PATRIC" id="fig|186479.3.peg.8079"/>
<protein>
    <recommendedName>
        <fullName evidence="6">Putative [LysW]-aminoadipate semialdehyde transaminase</fullName>
        <ecNumber evidence="6">2.6.1.118</ecNumber>
    </recommendedName>
</protein>
<comment type="pathway">
    <text evidence="6">Amino-acid biosynthesis; L-lysine biosynthesis via AAA pathway; L-lysine from L-alpha-aminoadipate (Thermus route): step 4/5.</text>
</comment>
<sequence length="391" mass="41124">MTIQLGNADIIAAESAHTSGVYPKRPLAIVRGEGARLWDADGREYIDCVGGQGAANLGHANPAVVAAIREQAGTLISCPEIFHNDQRAAYLNELVSALPAGLDRAFLCNSGAEAIEGALKLARLLTGRLGVVATVRGFHGRTMGALSATWEPKYREPFLPLIDGFTHVPYDKLAALDAAVTEQTAAVLIELVQGEGGVRPGSAEYVAGVAQICRERGALLIVDEVQTGFGRVGAMWASQLYGITPDIMALAKSIAGGLPMGAVAFHERFGPMPPASHGSTFGGGPLVCAAARAALRELTERDLPGPAAPKGAYVIDRLRGLKLARVREVRGMGLLIGLELKERVQPFLTALMEQGVLALPAGPNVLRLLPPLVIEYDELDRVVAAIGEVLA</sequence>
<keyword evidence="6" id="KW-0457">Lysine biosynthesis</keyword>
<dbReference type="EMBL" id="LJCR01000399">
    <property type="protein sequence ID" value="KPV52888.1"/>
    <property type="molecule type" value="Genomic_DNA"/>
</dbReference>
<feature type="binding site" evidence="6">
    <location>
        <begin position="111"/>
        <end position="112"/>
    </location>
    <ligand>
        <name>pyridoxal 5'-phosphate</name>
        <dbReference type="ChEBI" id="CHEBI:597326"/>
    </ligand>
</feature>
<feature type="binding site" evidence="6">
    <location>
        <begin position="223"/>
        <end position="226"/>
    </location>
    <ligand>
        <name>pyridoxal 5'-phosphate</name>
        <dbReference type="ChEBI" id="CHEBI:597326"/>
    </ligand>
</feature>
<dbReference type="EC" id="2.6.1.118" evidence="6"/>
<dbReference type="Pfam" id="PF00202">
    <property type="entry name" value="Aminotran_3"/>
    <property type="match status" value="1"/>
</dbReference>
<keyword evidence="2 6" id="KW-0032">Aminotransferase</keyword>
<evidence type="ECO:0000256" key="3">
    <source>
        <dbReference type="ARBA" id="ARBA00022605"/>
    </source>
</evidence>
<dbReference type="GO" id="GO:0005737">
    <property type="term" value="C:cytoplasm"/>
    <property type="evidence" value="ECO:0007669"/>
    <property type="project" value="UniProtKB-SubCell"/>
</dbReference>
<evidence type="ECO:0000256" key="4">
    <source>
        <dbReference type="ARBA" id="ARBA00022679"/>
    </source>
</evidence>
<keyword evidence="3 6" id="KW-0028">Amino-acid biosynthesis</keyword>
<dbReference type="Gene3D" id="3.40.640.10">
    <property type="entry name" value="Type I PLP-dependent aspartate aminotransferase-like (Major domain)"/>
    <property type="match status" value="1"/>
</dbReference>
<dbReference type="InterPro" id="IPR050103">
    <property type="entry name" value="Class-III_PLP-dep_AT"/>
</dbReference>
<dbReference type="PANTHER" id="PTHR11986">
    <property type="entry name" value="AMINOTRANSFERASE CLASS III"/>
    <property type="match status" value="1"/>
</dbReference>
<dbReference type="InterPro" id="IPR015421">
    <property type="entry name" value="PyrdxlP-dep_Trfase_major"/>
</dbReference>
<evidence type="ECO:0000313" key="8">
    <source>
        <dbReference type="Proteomes" id="UP000050509"/>
    </source>
</evidence>
<comment type="similarity">
    <text evidence="6">Belongs to the class-III pyridoxal-phosphate-dependent aminotransferase family. LysJ subfamily.</text>
</comment>
<dbReference type="CDD" id="cd00610">
    <property type="entry name" value="OAT_like"/>
    <property type="match status" value="1"/>
</dbReference>
<keyword evidence="4 6" id="KW-0808">Transferase</keyword>
<comment type="subcellular location">
    <subcellularLocation>
        <location evidence="6">Cytoplasm</location>
    </subcellularLocation>
</comment>
<evidence type="ECO:0000313" key="7">
    <source>
        <dbReference type="EMBL" id="KPV52888.1"/>
    </source>
</evidence>
<evidence type="ECO:0000256" key="5">
    <source>
        <dbReference type="ARBA" id="ARBA00022898"/>
    </source>
</evidence>
<keyword evidence="5 6" id="KW-0663">Pyridoxal phosphate</keyword>
<dbReference type="GO" id="GO:0019878">
    <property type="term" value="P:lysine biosynthetic process via aminoadipic acid"/>
    <property type="evidence" value="ECO:0007669"/>
    <property type="project" value="UniProtKB-UniRule"/>
</dbReference>